<evidence type="ECO:0000256" key="5">
    <source>
        <dbReference type="SAM" id="Phobius"/>
    </source>
</evidence>
<reference evidence="6 7" key="1">
    <citation type="submission" date="2014-04" db="EMBL/GenBank/DDBJ databases">
        <authorList>
            <consortium name="DOE Joint Genome Institute"/>
            <person name="Kuo A."/>
            <person name="Kohler A."/>
            <person name="Costa M.D."/>
            <person name="Nagy L.G."/>
            <person name="Floudas D."/>
            <person name="Copeland A."/>
            <person name="Barry K.W."/>
            <person name="Cichocki N."/>
            <person name="Veneault-Fourrey C."/>
            <person name="LaButti K."/>
            <person name="Lindquist E.A."/>
            <person name="Lipzen A."/>
            <person name="Lundell T."/>
            <person name="Morin E."/>
            <person name="Murat C."/>
            <person name="Sun H."/>
            <person name="Tunlid A."/>
            <person name="Henrissat B."/>
            <person name="Grigoriev I.V."/>
            <person name="Hibbett D.S."/>
            <person name="Martin F."/>
            <person name="Nordberg H.P."/>
            <person name="Cantor M.N."/>
            <person name="Hua S.X."/>
        </authorList>
    </citation>
    <scope>NUCLEOTIDE SEQUENCE [LARGE SCALE GENOMIC DNA]</scope>
    <source>
        <strain evidence="6 7">Marx 270</strain>
    </source>
</reference>
<dbReference type="PANTHER" id="PTHR16201">
    <property type="entry name" value="SEVEN TRANSMEMBRANE PROTEIN 1-RELATED"/>
    <property type="match status" value="1"/>
</dbReference>
<name>A0A0C3P4Y6_PISTI</name>
<protein>
    <submittedName>
        <fullName evidence="6">Uncharacterized protein</fullName>
    </submittedName>
</protein>
<feature type="transmembrane region" description="Helical" evidence="5">
    <location>
        <begin position="221"/>
        <end position="245"/>
    </location>
</feature>
<proteinExistence type="predicted"/>
<keyword evidence="7" id="KW-1185">Reference proteome</keyword>
<dbReference type="InterPro" id="IPR006603">
    <property type="entry name" value="PQ-loop_rpt"/>
</dbReference>
<dbReference type="EMBL" id="KN831981">
    <property type="protein sequence ID" value="KIO02541.1"/>
    <property type="molecule type" value="Genomic_DNA"/>
</dbReference>
<sequence>MVLSLSEPTTCHFASDWAANALTVVLMFGLFASYIPQHFRIIRAGTSIGFSPWFLLLGSTSSAAAMLNIITMQGPVLRCCLEVSFGKCVEITSGVLQVGSQWFLFSMILVLYMVYYPLNHKYVELEIDTHDSRPVQRVRSDIKSDEWRLSVIVSWAVAIHLAFITFTTFFLLFTTGPLPDPSGPRPHQIELWAAFLGISSGILAAIQYAPQLQRTYRLKLVGALSIPMMVIQSPGGVVMAISIAMRPGTDWTSWVMYAVSAVMQACLLLMCLMWKIRQRRLHIDDFGRPLGQPPSPGSPGAQSILPAESDDEEFEDHVDVRVVEESGEAGEDTPLLKPLDRVTHKGGILGWLERLRS</sequence>
<keyword evidence="2 5" id="KW-0812">Transmembrane</keyword>
<dbReference type="AlphaFoldDB" id="A0A0C3P4Y6"/>
<feature type="transmembrane region" description="Helical" evidence="5">
    <location>
        <begin position="251"/>
        <end position="274"/>
    </location>
</feature>
<dbReference type="HOGENOM" id="CLU_033734_2_0_1"/>
<feature type="transmembrane region" description="Helical" evidence="5">
    <location>
        <begin position="191"/>
        <end position="209"/>
    </location>
</feature>
<dbReference type="SMART" id="SM00679">
    <property type="entry name" value="CTNS"/>
    <property type="match status" value="2"/>
</dbReference>
<reference evidence="7" key="2">
    <citation type="submission" date="2015-01" db="EMBL/GenBank/DDBJ databases">
        <title>Evolutionary Origins and Diversification of the Mycorrhizal Mutualists.</title>
        <authorList>
            <consortium name="DOE Joint Genome Institute"/>
            <consortium name="Mycorrhizal Genomics Consortium"/>
            <person name="Kohler A."/>
            <person name="Kuo A."/>
            <person name="Nagy L.G."/>
            <person name="Floudas D."/>
            <person name="Copeland A."/>
            <person name="Barry K.W."/>
            <person name="Cichocki N."/>
            <person name="Veneault-Fourrey C."/>
            <person name="LaButti K."/>
            <person name="Lindquist E.A."/>
            <person name="Lipzen A."/>
            <person name="Lundell T."/>
            <person name="Morin E."/>
            <person name="Murat C."/>
            <person name="Riley R."/>
            <person name="Ohm R."/>
            <person name="Sun H."/>
            <person name="Tunlid A."/>
            <person name="Henrissat B."/>
            <person name="Grigoriev I.V."/>
            <person name="Hibbett D.S."/>
            <person name="Martin F."/>
        </authorList>
    </citation>
    <scope>NUCLEOTIDE SEQUENCE [LARGE SCALE GENOMIC DNA]</scope>
    <source>
        <strain evidence="7">Marx 270</strain>
    </source>
</reference>
<organism evidence="6 7">
    <name type="scientific">Pisolithus tinctorius Marx 270</name>
    <dbReference type="NCBI Taxonomy" id="870435"/>
    <lineage>
        <taxon>Eukaryota</taxon>
        <taxon>Fungi</taxon>
        <taxon>Dikarya</taxon>
        <taxon>Basidiomycota</taxon>
        <taxon>Agaricomycotina</taxon>
        <taxon>Agaricomycetes</taxon>
        <taxon>Agaricomycetidae</taxon>
        <taxon>Boletales</taxon>
        <taxon>Sclerodermatineae</taxon>
        <taxon>Pisolithaceae</taxon>
        <taxon>Pisolithus</taxon>
    </lineage>
</organism>
<dbReference type="PANTHER" id="PTHR16201:SF11">
    <property type="entry name" value="PQ-LOOP REPEAT-CONTAINING PROTEIN"/>
    <property type="match status" value="1"/>
</dbReference>
<feature type="transmembrane region" description="Helical" evidence="5">
    <location>
        <begin position="91"/>
        <end position="115"/>
    </location>
</feature>
<evidence type="ECO:0000313" key="7">
    <source>
        <dbReference type="Proteomes" id="UP000054217"/>
    </source>
</evidence>
<accession>A0A0C3P4Y6</accession>
<evidence type="ECO:0000256" key="3">
    <source>
        <dbReference type="ARBA" id="ARBA00022989"/>
    </source>
</evidence>
<dbReference type="InterPro" id="IPR051415">
    <property type="entry name" value="LAAT-1"/>
</dbReference>
<dbReference type="Gene3D" id="1.20.1280.290">
    <property type="match status" value="1"/>
</dbReference>
<dbReference type="InParanoid" id="A0A0C3P4Y6"/>
<evidence type="ECO:0000256" key="2">
    <source>
        <dbReference type="ARBA" id="ARBA00022692"/>
    </source>
</evidence>
<dbReference type="OrthoDB" id="19344at2759"/>
<keyword evidence="4 5" id="KW-0472">Membrane</keyword>
<feature type="transmembrane region" description="Helical" evidence="5">
    <location>
        <begin position="48"/>
        <end position="71"/>
    </location>
</feature>
<dbReference type="Proteomes" id="UP000054217">
    <property type="component" value="Unassembled WGS sequence"/>
</dbReference>
<dbReference type="Pfam" id="PF04193">
    <property type="entry name" value="PQ-loop"/>
    <property type="match status" value="2"/>
</dbReference>
<evidence type="ECO:0000313" key="6">
    <source>
        <dbReference type="EMBL" id="KIO02541.1"/>
    </source>
</evidence>
<feature type="transmembrane region" description="Helical" evidence="5">
    <location>
        <begin position="149"/>
        <end position="171"/>
    </location>
</feature>
<feature type="transmembrane region" description="Helical" evidence="5">
    <location>
        <begin position="17"/>
        <end position="36"/>
    </location>
</feature>
<dbReference type="GO" id="GO:0016020">
    <property type="term" value="C:membrane"/>
    <property type="evidence" value="ECO:0007669"/>
    <property type="project" value="UniProtKB-SubCell"/>
</dbReference>
<gene>
    <name evidence="6" type="ORF">M404DRAFT_1002150</name>
</gene>
<comment type="subcellular location">
    <subcellularLocation>
        <location evidence="1">Membrane</location>
        <topology evidence="1">Multi-pass membrane protein</topology>
    </subcellularLocation>
</comment>
<evidence type="ECO:0000256" key="1">
    <source>
        <dbReference type="ARBA" id="ARBA00004141"/>
    </source>
</evidence>
<keyword evidence="3 5" id="KW-1133">Transmembrane helix</keyword>
<evidence type="ECO:0000256" key="4">
    <source>
        <dbReference type="ARBA" id="ARBA00023136"/>
    </source>
</evidence>